<feature type="signal peptide" evidence="1">
    <location>
        <begin position="1"/>
        <end position="18"/>
    </location>
</feature>
<accession>F3CFN6</accession>
<keyword evidence="2" id="KW-0449">Lipoprotein</keyword>
<name>F3CFN6_PSESG</name>
<gene>
    <name evidence="2" type="ORF">Pgy4_34531</name>
</gene>
<dbReference type="AlphaFoldDB" id="F3CFN6"/>
<feature type="non-terminal residue" evidence="2">
    <location>
        <position position="62"/>
    </location>
</feature>
<evidence type="ECO:0000256" key="1">
    <source>
        <dbReference type="SAM" id="SignalP"/>
    </source>
</evidence>
<keyword evidence="1" id="KW-0732">Signal</keyword>
<sequence length="62" mass="6654">MKRALRVAALGFTAVLSACQVVGPDYQPPKDGAINRPDLQGELAGRSVNTVSAPVPAHWWRL</sequence>
<evidence type="ECO:0000313" key="3">
    <source>
        <dbReference type="Proteomes" id="UP000005466"/>
    </source>
</evidence>
<comment type="caution">
    <text evidence="2">The sequence shown here is derived from an EMBL/GenBank/DDBJ whole genome shotgun (WGS) entry which is preliminary data.</text>
</comment>
<protein>
    <submittedName>
        <fullName evidence="2">NodT family outer membrane efflux lipoprotein</fullName>
    </submittedName>
</protein>
<dbReference type="HOGENOM" id="CLU_208765_0_0_6"/>
<evidence type="ECO:0000313" key="2">
    <source>
        <dbReference type="EMBL" id="EGH18078.1"/>
    </source>
</evidence>
<dbReference type="Proteomes" id="UP000005466">
    <property type="component" value="Unassembled WGS sequence"/>
</dbReference>
<feature type="chain" id="PRO_5003296226" evidence="1">
    <location>
        <begin position="19"/>
        <end position="62"/>
    </location>
</feature>
<organism evidence="2 3">
    <name type="scientific">Pseudomonas savastanoi pv. glycinea str. race 4</name>
    <dbReference type="NCBI Taxonomy" id="875330"/>
    <lineage>
        <taxon>Bacteria</taxon>
        <taxon>Pseudomonadati</taxon>
        <taxon>Pseudomonadota</taxon>
        <taxon>Gammaproteobacteria</taxon>
        <taxon>Pseudomonadales</taxon>
        <taxon>Pseudomonadaceae</taxon>
        <taxon>Pseudomonas</taxon>
    </lineage>
</organism>
<dbReference type="PROSITE" id="PS51257">
    <property type="entry name" value="PROKAR_LIPOPROTEIN"/>
    <property type="match status" value="1"/>
</dbReference>
<proteinExistence type="predicted"/>
<reference evidence="2 3" key="1">
    <citation type="journal article" date="2011" name="PLoS Pathog.">
        <title>Dynamic evolution of pathogenicity revealed by sequencing and comparative genomics of 19 Pseudomonas syringae isolates.</title>
        <authorList>
            <person name="Baltrus D.A."/>
            <person name="Nishimura M.T."/>
            <person name="Romanchuk A."/>
            <person name="Chang J.H."/>
            <person name="Mukhtar M.S."/>
            <person name="Cherkis K."/>
            <person name="Roach J."/>
            <person name="Grant S.R."/>
            <person name="Jones C.D."/>
            <person name="Dangl J.L."/>
        </authorList>
    </citation>
    <scope>NUCLEOTIDE SEQUENCE [LARGE SCALE GENOMIC DNA]</scope>
    <source>
        <strain evidence="3">race 4</strain>
    </source>
</reference>
<dbReference type="EMBL" id="ADWY01002342">
    <property type="protein sequence ID" value="EGH18078.1"/>
    <property type="molecule type" value="Genomic_DNA"/>
</dbReference>